<keyword evidence="3" id="KW-0808">Transferase</keyword>
<dbReference type="InterPro" id="IPR001296">
    <property type="entry name" value="Glyco_trans_1"/>
</dbReference>
<comment type="caution">
    <text evidence="3">The sequence shown here is derived from an EMBL/GenBank/DDBJ whole genome shotgun (WGS) entry which is preliminary data.</text>
</comment>
<dbReference type="Proteomes" id="UP000284548">
    <property type="component" value="Unassembled WGS sequence"/>
</dbReference>
<dbReference type="GO" id="GO:0016757">
    <property type="term" value="F:glycosyltransferase activity"/>
    <property type="evidence" value="ECO:0007669"/>
    <property type="project" value="InterPro"/>
</dbReference>
<dbReference type="EMBL" id="QRKB01000045">
    <property type="protein sequence ID" value="RHH77494.1"/>
    <property type="molecule type" value="Genomic_DNA"/>
</dbReference>
<name>A0A3R6E9P4_9BACT</name>
<dbReference type="Pfam" id="PF13439">
    <property type="entry name" value="Glyco_transf_4"/>
    <property type="match status" value="1"/>
</dbReference>
<protein>
    <submittedName>
        <fullName evidence="3">Glycosyltransferase</fullName>
    </submittedName>
</protein>
<evidence type="ECO:0000313" key="4">
    <source>
        <dbReference type="Proteomes" id="UP000284548"/>
    </source>
</evidence>
<evidence type="ECO:0000259" key="1">
    <source>
        <dbReference type="Pfam" id="PF00534"/>
    </source>
</evidence>
<dbReference type="Gene3D" id="3.40.50.2000">
    <property type="entry name" value="Glycogen Phosphorylase B"/>
    <property type="match status" value="2"/>
</dbReference>
<dbReference type="RefSeq" id="WP_118255608.1">
    <property type="nucleotide sequence ID" value="NZ_QRKB01000045.1"/>
</dbReference>
<dbReference type="PANTHER" id="PTHR12526">
    <property type="entry name" value="GLYCOSYLTRANSFERASE"/>
    <property type="match status" value="1"/>
</dbReference>
<dbReference type="PANTHER" id="PTHR12526:SF628">
    <property type="entry name" value="MANNOSYLGLUCOSYLGLYCERATE SYNTHASE"/>
    <property type="match status" value="1"/>
</dbReference>
<organism evidence="3 4">
    <name type="scientific">Segatella copri</name>
    <dbReference type="NCBI Taxonomy" id="165179"/>
    <lineage>
        <taxon>Bacteria</taxon>
        <taxon>Pseudomonadati</taxon>
        <taxon>Bacteroidota</taxon>
        <taxon>Bacteroidia</taxon>
        <taxon>Bacteroidales</taxon>
        <taxon>Prevotellaceae</taxon>
        <taxon>Segatella</taxon>
    </lineage>
</organism>
<evidence type="ECO:0000259" key="2">
    <source>
        <dbReference type="Pfam" id="PF13439"/>
    </source>
</evidence>
<sequence length="388" mass="44493">MNILFVDKRFPTYGGIAVVTKMLSEQFVKDGHRVVVATLMPKLYEGMEDLIPDGVIVIGLKTPTWNLANIKKLRSIIKDYDIDFIINQWALHFEVSFILNQARKGTKAKLISELHGAANTTKMLISQTEKVRLAKGCLSKAWEQMKLSIFHAITKFSVRYTYKICDKYVLLSKGFIPELVKYANLKEQSKLGAIGNAIGISSNGFSYDMSKKEKRILYVGRMDPYNKRVDRIVEAWESIYKKYPDWSLELVGEGPQLPYLKQYVKDKNIGNVRFHPFTKEPPTRHYEAASILLLTSDLEGFGLVIIESMQFGCVPIVYGSYIAIYDILENGKDGFITPMPYSKDKTVAYLERLIENDELRDKMARSAIEKSKEFKLDKISQEWYSILK</sequence>
<gene>
    <name evidence="3" type="ORF">DW192_13630</name>
</gene>
<accession>A0A3R6E9P4</accession>
<dbReference type="Pfam" id="PF00534">
    <property type="entry name" value="Glycos_transf_1"/>
    <property type="match status" value="1"/>
</dbReference>
<dbReference type="InterPro" id="IPR028098">
    <property type="entry name" value="Glyco_trans_4-like_N"/>
</dbReference>
<feature type="domain" description="Glycosyl transferase family 1" evidence="1">
    <location>
        <begin position="209"/>
        <end position="369"/>
    </location>
</feature>
<evidence type="ECO:0000313" key="3">
    <source>
        <dbReference type="EMBL" id="RHH77494.1"/>
    </source>
</evidence>
<dbReference type="AlphaFoldDB" id="A0A3R6E9P4"/>
<reference evidence="3 4" key="1">
    <citation type="submission" date="2018-08" db="EMBL/GenBank/DDBJ databases">
        <title>A genome reference for cultivated species of the human gut microbiota.</title>
        <authorList>
            <person name="Zou Y."/>
            <person name="Xue W."/>
            <person name="Luo G."/>
        </authorList>
    </citation>
    <scope>NUCLEOTIDE SEQUENCE [LARGE SCALE GENOMIC DNA]</scope>
    <source>
        <strain evidence="3 4">AM16-54</strain>
    </source>
</reference>
<dbReference type="SUPFAM" id="SSF53756">
    <property type="entry name" value="UDP-Glycosyltransferase/glycogen phosphorylase"/>
    <property type="match status" value="1"/>
</dbReference>
<feature type="domain" description="Glycosyltransferase subfamily 4-like N-terminal" evidence="2">
    <location>
        <begin position="13"/>
        <end position="187"/>
    </location>
</feature>
<proteinExistence type="predicted"/>